<proteinExistence type="predicted"/>
<keyword evidence="1" id="KW-0812">Transmembrane</keyword>
<name>A0A1G2FYE5_9BACT</name>
<keyword evidence="1" id="KW-0472">Membrane</keyword>
<dbReference type="STRING" id="1802114.A2719_01855"/>
<dbReference type="AlphaFoldDB" id="A0A1G2FYE5"/>
<keyword evidence="1" id="KW-1133">Transmembrane helix</keyword>
<feature type="transmembrane region" description="Helical" evidence="1">
    <location>
        <begin position="69"/>
        <end position="87"/>
    </location>
</feature>
<organism evidence="2 3">
    <name type="scientific">Candidatus Ryanbacteria bacterium RIFCSPHIGHO2_01_FULL_45_22</name>
    <dbReference type="NCBI Taxonomy" id="1802114"/>
    <lineage>
        <taxon>Bacteria</taxon>
        <taxon>Candidatus Ryaniibacteriota</taxon>
    </lineage>
</organism>
<evidence type="ECO:0000313" key="2">
    <source>
        <dbReference type="EMBL" id="OGZ43085.1"/>
    </source>
</evidence>
<comment type="caution">
    <text evidence="2">The sequence shown here is derived from an EMBL/GenBank/DDBJ whole genome shotgun (WGS) entry which is preliminary data.</text>
</comment>
<protein>
    <submittedName>
        <fullName evidence="2">Uncharacterized protein</fullName>
    </submittedName>
</protein>
<dbReference type="Proteomes" id="UP000177480">
    <property type="component" value="Unassembled WGS sequence"/>
</dbReference>
<evidence type="ECO:0000313" key="3">
    <source>
        <dbReference type="Proteomes" id="UP000177480"/>
    </source>
</evidence>
<sequence>MASIFHSRNFAFLTLFSFLMLGVFCLWNTHTMNMDDSSDGCVMCGTDARHHISAWQNFLSVIPQKIFDLLPLILLFVFASATYKNIWSRAPKVVRSLATRSYAMLDILDPLKWALARGIIP</sequence>
<gene>
    <name evidence="2" type="ORF">A2719_01855</name>
</gene>
<reference evidence="2 3" key="1">
    <citation type="journal article" date="2016" name="Nat. Commun.">
        <title>Thousands of microbial genomes shed light on interconnected biogeochemical processes in an aquifer system.</title>
        <authorList>
            <person name="Anantharaman K."/>
            <person name="Brown C.T."/>
            <person name="Hug L.A."/>
            <person name="Sharon I."/>
            <person name="Castelle C.J."/>
            <person name="Probst A.J."/>
            <person name="Thomas B.C."/>
            <person name="Singh A."/>
            <person name="Wilkins M.J."/>
            <person name="Karaoz U."/>
            <person name="Brodie E.L."/>
            <person name="Williams K.H."/>
            <person name="Hubbard S.S."/>
            <person name="Banfield J.F."/>
        </authorList>
    </citation>
    <scope>NUCLEOTIDE SEQUENCE [LARGE SCALE GENOMIC DNA]</scope>
</reference>
<accession>A0A1G2FYE5</accession>
<dbReference type="EMBL" id="MHNK01000020">
    <property type="protein sequence ID" value="OGZ43085.1"/>
    <property type="molecule type" value="Genomic_DNA"/>
</dbReference>
<evidence type="ECO:0000256" key="1">
    <source>
        <dbReference type="SAM" id="Phobius"/>
    </source>
</evidence>